<protein>
    <recommendedName>
        <fullName evidence="5">DUF2933 domain-containing protein</fullName>
    </recommendedName>
</protein>
<evidence type="ECO:0000313" key="3">
    <source>
        <dbReference type="EMBL" id="RKF35750.1"/>
    </source>
</evidence>
<dbReference type="AlphaFoldDB" id="A0A420FRZ3"/>
<evidence type="ECO:0008006" key="5">
    <source>
        <dbReference type="Google" id="ProtNLM"/>
    </source>
</evidence>
<dbReference type="Proteomes" id="UP000283709">
    <property type="component" value="Unassembled WGS sequence"/>
</dbReference>
<evidence type="ECO:0000256" key="2">
    <source>
        <dbReference type="SAM" id="Phobius"/>
    </source>
</evidence>
<dbReference type="OrthoDB" id="8971109at2"/>
<dbReference type="InterPro" id="IPR021682">
    <property type="entry name" value="DUF2933"/>
</dbReference>
<feature type="transmembrane region" description="Helical" evidence="2">
    <location>
        <begin position="30"/>
        <end position="47"/>
    </location>
</feature>
<keyword evidence="2" id="KW-0472">Membrane</keyword>
<evidence type="ECO:0000313" key="4">
    <source>
        <dbReference type="Proteomes" id="UP000283709"/>
    </source>
</evidence>
<accession>A0A420FRZ3</accession>
<comment type="caution">
    <text evidence="3">The sequence shown here is derived from an EMBL/GenBank/DDBJ whole genome shotgun (WGS) entry which is preliminary data.</text>
</comment>
<organism evidence="3 4">
    <name type="scientific">Paraburkholderia fungorum</name>
    <dbReference type="NCBI Taxonomy" id="134537"/>
    <lineage>
        <taxon>Bacteria</taxon>
        <taxon>Pseudomonadati</taxon>
        <taxon>Pseudomonadota</taxon>
        <taxon>Betaproteobacteria</taxon>
        <taxon>Burkholderiales</taxon>
        <taxon>Burkholderiaceae</taxon>
        <taxon>Paraburkholderia</taxon>
    </lineage>
</organism>
<dbReference type="EMBL" id="MCAS01000045">
    <property type="protein sequence ID" value="RKF35750.1"/>
    <property type="molecule type" value="Genomic_DNA"/>
</dbReference>
<gene>
    <name evidence="3" type="ORF">BCY88_08920</name>
</gene>
<dbReference type="Pfam" id="PF11666">
    <property type="entry name" value="DUF2933"/>
    <property type="match status" value="1"/>
</dbReference>
<keyword evidence="2" id="KW-0812">Transmembrane</keyword>
<reference evidence="3 4" key="1">
    <citation type="submission" date="2016-07" db="EMBL/GenBank/DDBJ databases">
        <title>Genome analysis of Burkholderia fungorum ES3-20.</title>
        <authorList>
            <person name="Xu D."/>
            <person name="Yao R."/>
            <person name="Zheng S."/>
        </authorList>
    </citation>
    <scope>NUCLEOTIDE SEQUENCE [LARGE SCALE GENOMIC DNA]</scope>
    <source>
        <strain evidence="3 4">ES3-20</strain>
    </source>
</reference>
<name>A0A420FRZ3_9BURK</name>
<keyword evidence="2" id="KW-1133">Transmembrane helix</keyword>
<sequence>MRPARAWLLLVTYSAFPGFRSLVIRLEHALLILACPLSMLLMMNDMGSRQDRRDQSGAGTAREPRAATGGQRIVPAVLRKYCGQ</sequence>
<feature type="region of interest" description="Disordered" evidence="1">
    <location>
        <begin position="48"/>
        <end position="72"/>
    </location>
</feature>
<proteinExistence type="predicted"/>
<evidence type="ECO:0000256" key="1">
    <source>
        <dbReference type="SAM" id="MobiDB-lite"/>
    </source>
</evidence>